<feature type="domain" description="Tyr recombinase" evidence="3">
    <location>
        <begin position="128"/>
        <end position="334"/>
    </location>
</feature>
<feature type="non-terminal residue" evidence="4">
    <location>
        <position position="1"/>
    </location>
</feature>
<evidence type="ECO:0000313" key="4">
    <source>
        <dbReference type="EMBL" id="CAH3180984.1"/>
    </source>
</evidence>
<evidence type="ECO:0000259" key="3">
    <source>
        <dbReference type="PROSITE" id="PS51898"/>
    </source>
</evidence>
<accession>A0ABN8RQ14</accession>
<dbReference type="EMBL" id="CALNXK010000288">
    <property type="protein sequence ID" value="CAH3180984.1"/>
    <property type="molecule type" value="Genomic_DNA"/>
</dbReference>
<evidence type="ECO:0000256" key="2">
    <source>
        <dbReference type="ARBA" id="ARBA00023172"/>
    </source>
</evidence>
<keyword evidence="2" id="KW-0233">DNA recombination</keyword>
<organism evidence="4 5">
    <name type="scientific">Porites lobata</name>
    <dbReference type="NCBI Taxonomy" id="104759"/>
    <lineage>
        <taxon>Eukaryota</taxon>
        <taxon>Metazoa</taxon>
        <taxon>Cnidaria</taxon>
        <taxon>Anthozoa</taxon>
        <taxon>Hexacorallia</taxon>
        <taxon>Scleractinia</taxon>
        <taxon>Fungiina</taxon>
        <taxon>Poritidae</taxon>
        <taxon>Porites</taxon>
    </lineage>
</organism>
<dbReference type="InterPro" id="IPR011010">
    <property type="entry name" value="DNA_brk_join_enz"/>
</dbReference>
<gene>
    <name evidence="4" type="ORF">PLOB_00024077</name>
</gene>
<sequence length="337" mass="37777">DVFTTGFWKDLSAVEDESLKELASRLEATVLASRAPGTTDAYRRSFARWKKFASSKSEFQHFPAKTEHVALYLQHLIDTTHSQSAVDSAIYAIQWAHTMAAIPSPTNSPIIHAIREAAKRLVGTRPVNKKEPISAGMIRKLVINSNFDNLLELRNVCIFILAYAGFFRIQEVLHIKYGDIHFNSGYVVINVDVSKTDQLRKGNEIVISVGSGEKTCPVKILRRYLTEVERYPVQSDHFVFRALSKCKSGHKFVAINRPVSYSTIREYFKVNFKDIVPDISLFSTHSLRAGGASAAANAGVPDRLFQRHGRWRSVSAKNGYVDDSLGSRLTVSKMLDI</sequence>
<dbReference type="InterPro" id="IPR052925">
    <property type="entry name" value="Phage_Integrase-like_Recomb"/>
</dbReference>
<dbReference type="Gene3D" id="1.10.443.10">
    <property type="entry name" value="Intergrase catalytic core"/>
    <property type="match status" value="1"/>
</dbReference>
<dbReference type="SUPFAM" id="SSF56349">
    <property type="entry name" value="DNA breaking-rejoining enzymes"/>
    <property type="match status" value="1"/>
</dbReference>
<dbReference type="Pfam" id="PF00589">
    <property type="entry name" value="Phage_integrase"/>
    <property type="match status" value="1"/>
</dbReference>
<reference evidence="4 5" key="1">
    <citation type="submission" date="2022-05" db="EMBL/GenBank/DDBJ databases">
        <authorList>
            <consortium name="Genoscope - CEA"/>
            <person name="William W."/>
        </authorList>
    </citation>
    <scope>NUCLEOTIDE SEQUENCE [LARGE SCALE GENOMIC DNA]</scope>
</reference>
<proteinExistence type="predicted"/>
<name>A0ABN8RQ14_9CNID</name>
<comment type="caution">
    <text evidence="4">The sequence shown here is derived from an EMBL/GenBank/DDBJ whole genome shotgun (WGS) entry which is preliminary data.</text>
</comment>
<evidence type="ECO:0000313" key="5">
    <source>
        <dbReference type="Proteomes" id="UP001159405"/>
    </source>
</evidence>
<dbReference type="PANTHER" id="PTHR34605:SF6">
    <property type="entry name" value="TYR RECOMBINASE DOMAIN-CONTAINING PROTEIN"/>
    <property type="match status" value="1"/>
</dbReference>
<dbReference type="InterPro" id="IPR002104">
    <property type="entry name" value="Integrase_catalytic"/>
</dbReference>
<dbReference type="InterPro" id="IPR010998">
    <property type="entry name" value="Integrase_recombinase_N"/>
</dbReference>
<keyword evidence="5" id="KW-1185">Reference proteome</keyword>
<dbReference type="PROSITE" id="PS51898">
    <property type="entry name" value="TYR_RECOMBINASE"/>
    <property type="match status" value="1"/>
</dbReference>
<dbReference type="SUPFAM" id="SSF47823">
    <property type="entry name" value="lambda integrase-like, N-terminal domain"/>
    <property type="match status" value="1"/>
</dbReference>
<dbReference type="InterPro" id="IPR013762">
    <property type="entry name" value="Integrase-like_cat_sf"/>
</dbReference>
<protein>
    <recommendedName>
        <fullName evidence="3">Tyr recombinase domain-containing protein</fullName>
    </recommendedName>
</protein>
<dbReference type="Proteomes" id="UP001159405">
    <property type="component" value="Unassembled WGS sequence"/>
</dbReference>
<dbReference type="PANTHER" id="PTHR34605">
    <property type="entry name" value="PHAGE_INTEGRASE DOMAIN-CONTAINING PROTEIN"/>
    <property type="match status" value="1"/>
</dbReference>
<keyword evidence="1" id="KW-0238">DNA-binding</keyword>
<dbReference type="Gene3D" id="1.10.150.130">
    <property type="match status" value="1"/>
</dbReference>
<evidence type="ECO:0000256" key="1">
    <source>
        <dbReference type="ARBA" id="ARBA00023125"/>
    </source>
</evidence>